<protein>
    <recommendedName>
        <fullName evidence="4">Oxidoreductase</fullName>
    </recommendedName>
</protein>
<sequence length="329" mass="34590">MSDASLPHEVTTWVDAAHARYAGSLLDVMGDAIEVIGIGGPDAAAADLARVAGGRLDPSPDLRRMLIERSAACLLVAVRGGLPPELIQAAADQGTLVVTTEPPAAGLQELAAPWLTRVAPHLLEVPRFDRSLGVEAALDPLVEVTGPPQIRLVSHGRPDEGSLLARLVDAWRTVLRFVEMPENLLAAWSPPPVDVDARAAGGRVAVLARGRDGSTVSLDVAADAARSVRSLRLLGADAQLEIHDGGYERLVLRGEDAAVAVDAAEPPAATAFVDQVAGRWRRHLHHPRAPGPGPGHDAAALACVEAMRLSSRTNQPESPERLLKINGRG</sequence>
<organism evidence="2 3">
    <name type="scientific">Phycisphaera mikurensis (strain NBRC 102666 / KCTC 22515 / FYK2301M01)</name>
    <dbReference type="NCBI Taxonomy" id="1142394"/>
    <lineage>
        <taxon>Bacteria</taxon>
        <taxon>Pseudomonadati</taxon>
        <taxon>Planctomycetota</taxon>
        <taxon>Phycisphaerae</taxon>
        <taxon>Phycisphaerales</taxon>
        <taxon>Phycisphaeraceae</taxon>
        <taxon>Phycisphaera</taxon>
    </lineage>
</organism>
<dbReference type="OrthoDB" id="9873814at2"/>
<dbReference type="EMBL" id="AP012338">
    <property type="protein sequence ID" value="BAM03400.1"/>
    <property type="molecule type" value="Genomic_DNA"/>
</dbReference>
<feature type="region of interest" description="Disordered" evidence="1">
    <location>
        <begin position="309"/>
        <end position="329"/>
    </location>
</feature>
<evidence type="ECO:0000256" key="1">
    <source>
        <dbReference type="SAM" id="MobiDB-lite"/>
    </source>
</evidence>
<dbReference type="RefSeq" id="WP_014436619.1">
    <property type="nucleotide sequence ID" value="NC_017080.1"/>
</dbReference>
<keyword evidence="3" id="KW-1185">Reference proteome</keyword>
<dbReference type="HOGENOM" id="CLU_844274_0_0_0"/>
<dbReference type="Gene3D" id="3.30.360.10">
    <property type="entry name" value="Dihydrodipicolinate Reductase, domain 2"/>
    <property type="match status" value="1"/>
</dbReference>
<evidence type="ECO:0000313" key="3">
    <source>
        <dbReference type="Proteomes" id="UP000007881"/>
    </source>
</evidence>
<evidence type="ECO:0008006" key="4">
    <source>
        <dbReference type="Google" id="ProtNLM"/>
    </source>
</evidence>
<dbReference type="KEGG" id="phm:PSMK_12410"/>
<proteinExistence type="predicted"/>
<dbReference type="Proteomes" id="UP000007881">
    <property type="component" value="Chromosome"/>
</dbReference>
<dbReference type="AlphaFoldDB" id="I0IDR2"/>
<accession>I0IDR2</accession>
<name>I0IDR2_PHYMF</name>
<gene>
    <name evidence="2" type="ordered locus">PSMK_12410</name>
</gene>
<evidence type="ECO:0000313" key="2">
    <source>
        <dbReference type="EMBL" id="BAM03400.1"/>
    </source>
</evidence>
<reference evidence="2 3" key="1">
    <citation type="submission" date="2012-02" db="EMBL/GenBank/DDBJ databases">
        <title>Complete genome sequence of Phycisphaera mikurensis NBRC 102666.</title>
        <authorList>
            <person name="Ankai A."/>
            <person name="Hosoyama A."/>
            <person name="Terui Y."/>
            <person name="Sekine M."/>
            <person name="Fukai R."/>
            <person name="Kato Y."/>
            <person name="Nakamura S."/>
            <person name="Yamada-Narita S."/>
            <person name="Kawakoshi A."/>
            <person name="Fukunaga Y."/>
            <person name="Yamazaki S."/>
            <person name="Fujita N."/>
        </authorList>
    </citation>
    <scope>NUCLEOTIDE SEQUENCE [LARGE SCALE GENOMIC DNA]</scope>
    <source>
        <strain evidence="3">NBRC 102666 / KCTC 22515 / FYK2301M01</strain>
    </source>
</reference>